<dbReference type="GO" id="GO:0005886">
    <property type="term" value="C:plasma membrane"/>
    <property type="evidence" value="ECO:0007669"/>
    <property type="project" value="TreeGrafter"/>
</dbReference>
<organism evidence="7 8">
    <name type="scientific">Paenactinomyces guangxiensis</name>
    <dbReference type="NCBI Taxonomy" id="1490290"/>
    <lineage>
        <taxon>Bacteria</taxon>
        <taxon>Bacillati</taxon>
        <taxon>Bacillota</taxon>
        <taxon>Bacilli</taxon>
        <taxon>Bacillales</taxon>
        <taxon>Thermoactinomycetaceae</taxon>
        <taxon>Paenactinomyces</taxon>
    </lineage>
</organism>
<reference evidence="7 8" key="1">
    <citation type="submission" date="2020-07" db="EMBL/GenBank/DDBJ databases">
        <authorList>
            <person name="Feng H."/>
        </authorList>
    </citation>
    <scope>NUCLEOTIDE SEQUENCE [LARGE SCALE GENOMIC DNA]</scope>
    <source>
        <strain evidence="8">s-10</strain>
    </source>
</reference>
<comment type="catalytic activity">
    <reaction evidence="1">
        <text>ATP + protein L-histidine = ADP + protein N-phospho-L-histidine.</text>
        <dbReference type="EC" id="2.7.13.3"/>
    </reaction>
</comment>
<comment type="caution">
    <text evidence="7">The sequence shown here is derived from an EMBL/GenBank/DDBJ whole genome shotgun (WGS) entry which is preliminary data.</text>
</comment>
<dbReference type="Gene3D" id="3.30.565.10">
    <property type="entry name" value="Histidine kinase-like ATPase, C-terminal domain"/>
    <property type="match status" value="1"/>
</dbReference>
<name>A0A7W2A803_9BACL</name>
<dbReference type="EMBL" id="JACEIQ010000012">
    <property type="protein sequence ID" value="MBA4495076.1"/>
    <property type="molecule type" value="Genomic_DNA"/>
</dbReference>
<dbReference type="InterPro" id="IPR036890">
    <property type="entry name" value="HATPase_C_sf"/>
</dbReference>
<evidence type="ECO:0000256" key="1">
    <source>
        <dbReference type="ARBA" id="ARBA00000085"/>
    </source>
</evidence>
<accession>A0A7W2A803</accession>
<keyword evidence="8" id="KW-1185">Reference proteome</keyword>
<dbReference type="Proteomes" id="UP000535491">
    <property type="component" value="Unassembled WGS sequence"/>
</dbReference>
<keyword evidence="5 7" id="KW-0418">Kinase</keyword>
<evidence type="ECO:0000256" key="5">
    <source>
        <dbReference type="ARBA" id="ARBA00022777"/>
    </source>
</evidence>
<evidence type="ECO:0000313" key="7">
    <source>
        <dbReference type="EMBL" id="MBA4495076.1"/>
    </source>
</evidence>
<keyword evidence="3" id="KW-0597">Phosphoprotein</keyword>
<evidence type="ECO:0000256" key="3">
    <source>
        <dbReference type="ARBA" id="ARBA00022553"/>
    </source>
</evidence>
<dbReference type="PANTHER" id="PTHR45453">
    <property type="entry name" value="PHOSPHATE REGULON SENSOR PROTEIN PHOR"/>
    <property type="match status" value="1"/>
</dbReference>
<sequence length="118" mass="13567">MTDEIFTLAKLDADEFPRKPESLDLAEMARESLIEFLPELKKYDIKLKLNIPEEKNCLVMADRLSIIRIIGNIIKNTVHYGKEGKVLGIELIETAHEYQLLIWDQGPGYLKGGSWEHI</sequence>
<proteinExistence type="predicted"/>
<keyword evidence="6" id="KW-0902">Two-component regulatory system</keyword>
<dbReference type="AlphaFoldDB" id="A0A7W2A803"/>
<dbReference type="GO" id="GO:0016036">
    <property type="term" value="P:cellular response to phosphate starvation"/>
    <property type="evidence" value="ECO:0007669"/>
    <property type="project" value="TreeGrafter"/>
</dbReference>
<dbReference type="GO" id="GO:0004721">
    <property type="term" value="F:phosphoprotein phosphatase activity"/>
    <property type="evidence" value="ECO:0007669"/>
    <property type="project" value="TreeGrafter"/>
</dbReference>
<dbReference type="PANTHER" id="PTHR45453:SF1">
    <property type="entry name" value="PHOSPHATE REGULON SENSOR PROTEIN PHOR"/>
    <property type="match status" value="1"/>
</dbReference>
<evidence type="ECO:0000256" key="4">
    <source>
        <dbReference type="ARBA" id="ARBA00022679"/>
    </source>
</evidence>
<dbReference type="GO" id="GO:0000155">
    <property type="term" value="F:phosphorelay sensor kinase activity"/>
    <property type="evidence" value="ECO:0007669"/>
    <property type="project" value="TreeGrafter"/>
</dbReference>
<dbReference type="EC" id="2.7.13.3" evidence="2"/>
<dbReference type="SUPFAM" id="SSF55874">
    <property type="entry name" value="ATPase domain of HSP90 chaperone/DNA topoisomerase II/histidine kinase"/>
    <property type="match status" value="1"/>
</dbReference>
<dbReference type="RefSeq" id="WP_181752320.1">
    <property type="nucleotide sequence ID" value="NZ_JACEIQ010000012.1"/>
</dbReference>
<gene>
    <name evidence="7" type="ORF">H1191_12230</name>
</gene>
<protein>
    <recommendedName>
        <fullName evidence="2">histidine kinase</fullName>
        <ecNumber evidence="2">2.7.13.3</ecNumber>
    </recommendedName>
</protein>
<dbReference type="InterPro" id="IPR050351">
    <property type="entry name" value="BphY/WalK/GraS-like"/>
</dbReference>
<evidence type="ECO:0000256" key="6">
    <source>
        <dbReference type="ARBA" id="ARBA00023012"/>
    </source>
</evidence>
<keyword evidence="4" id="KW-0808">Transferase</keyword>
<evidence type="ECO:0000256" key="2">
    <source>
        <dbReference type="ARBA" id="ARBA00012438"/>
    </source>
</evidence>
<evidence type="ECO:0000313" key="8">
    <source>
        <dbReference type="Proteomes" id="UP000535491"/>
    </source>
</evidence>